<keyword evidence="2" id="KW-0472">Membrane</keyword>
<dbReference type="Proteomes" id="UP000107385">
    <property type="component" value="Segment"/>
</dbReference>
<accession>A0A0A7MC76</accession>
<organism evidence="3 4">
    <name type="scientific">Parapoxvirus red deer/HL953</name>
    <dbReference type="NCBI Taxonomy" id="1579460"/>
    <lineage>
        <taxon>Viruses</taxon>
        <taxon>Varidnaviria</taxon>
        <taxon>Bamfordvirae</taxon>
        <taxon>Nucleocytoviricota</taxon>
        <taxon>Pokkesviricetes</taxon>
        <taxon>Chitovirales</taxon>
        <taxon>Poxviridae</taxon>
        <taxon>Chordopoxvirinae</taxon>
        <taxon>Parapoxvirus</taxon>
        <taxon>Parapoxvirus reddeerpox</taxon>
        <taxon>Red deerpox virus</taxon>
    </lineage>
</organism>
<reference evidence="3 4" key="1">
    <citation type="submission" date="2014-09" db="EMBL/GenBank/DDBJ databases">
        <title>Parapoxvirus (PPV) of red deer reveals sub-clinical infection and confirms a unique species.</title>
        <authorList>
            <person name="Friederichs S."/>
            <person name="Stefan K."/>
            <person name="Helmut B."/>
            <person name="Heike L."/>
            <person name="Mathias B."/>
        </authorList>
    </citation>
    <scope>NUCLEOTIDE SEQUENCE [LARGE SCALE GENOMIC DNA]</scope>
    <source>
        <strain evidence="3">HL953</strain>
    </source>
</reference>
<evidence type="ECO:0000256" key="2">
    <source>
        <dbReference type="SAM" id="Phobius"/>
    </source>
</evidence>
<name>A0A0A7MC76_9POXV</name>
<dbReference type="GeneID" id="22647514"/>
<feature type="compositionally biased region" description="Pro residues" evidence="1">
    <location>
        <begin position="139"/>
        <end position="150"/>
    </location>
</feature>
<dbReference type="EMBL" id="KM502564">
    <property type="protein sequence ID" value="AIZ77367.1"/>
    <property type="molecule type" value="Genomic_DNA"/>
</dbReference>
<evidence type="ECO:0000313" key="3">
    <source>
        <dbReference type="EMBL" id="AIZ77367.1"/>
    </source>
</evidence>
<feature type="compositionally biased region" description="Basic and acidic residues" evidence="1">
    <location>
        <begin position="176"/>
        <end position="186"/>
    </location>
</feature>
<feature type="compositionally biased region" description="Polar residues" evidence="1">
    <location>
        <begin position="84"/>
        <end position="93"/>
    </location>
</feature>
<feature type="region of interest" description="Disordered" evidence="1">
    <location>
        <begin position="72"/>
        <end position="238"/>
    </location>
</feature>
<keyword evidence="2" id="KW-1133">Transmembrane helix</keyword>
<dbReference type="KEGG" id="vg:22647514"/>
<feature type="transmembrane region" description="Helical" evidence="2">
    <location>
        <begin position="6"/>
        <end position="32"/>
    </location>
</feature>
<keyword evidence="4" id="KW-1185">Reference proteome</keyword>
<keyword evidence="2" id="KW-0812">Transmembrane</keyword>
<protein>
    <submittedName>
        <fullName evidence="3">Uncharacterized protein</fullName>
    </submittedName>
</protein>
<evidence type="ECO:0000256" key="1">
    <source>
        <dbReference type="SAM" id="MobiDB-lite"/>
    </source>
</evidence>
<proteinExistence type="predicted"/>
<sequence>MPVPLVLISLLFGIFYLTAAIIYLMIEIGLAAERANKRRRAKAHMKRLSMHLGSGTLGSSIPTVCSGSGNIGLHDRWESDSEGDTVSTTSTRDGGTLPRDGFQSVFYENHQAVSPTGYHDSATLTVAPRPRPRPSTQHPQPPCIPLPQIPSPTVETETPAGPDMPDRPAPRANEGGTREQPPREPEQDPMPPPHPAVEVIDLDDGDERPPVEFEIGVYGDCGVGGGEDGGDSDGFYYN</sequence>
<dbReference type="RefSeq" id="YP_009112855.1">
    <property type="nucleotide sequence ID" value="NC_025963.1"/>
</dbReference>
<evidence type="ECO:0000313" key="4">
    <source>
        <dbReference type="Proteomes" id="UP000107385"/>
    </source>
</evidence>